<evidence type="ECO:0000256" key="1">
    <source>
        <dbReference type="SAM" id="Phobius"/>
    </source>
</evidence>
<feature type="transmembrane region" description="Helical" evidence="1">
    <location>
        <begin position="49"/>
        <end position="72"/>
    </location>
</feature>
<dbReference type="KEGG" id="pais:PFX98_08650"/>
<accession>A0AA95SPE5</accession>
<gene>
    <name evidence="2" type="ORF">PFX98_08650</name>
</gene>
<dbReference type="RefSeq" id="WP_285234792.1">
    <property type="nucleotide sequence ID" value="NZ_CP116346.1"/>
</dbReference>
<keyword evidence="1" id="KW-0812">Transmembrane</keyword>
<sequence length="212" mass="23273">MAKPSEFYVGVIDLFAILLPGAIATAILAPRVGHLVLGPLVAVPTTEAGNWAAFLTCSYFLGHLIFLAGSYLDRFYDLLRRRLNPYGNESAYQCATRIRNSLVDASETKALNTFQWARAVLIAKCPAAAEDVHRLEADSKFFRSLLVVCLLSSIAFFLGARAVEGLVALALVPPSFARYYERRLKSTTQAYIHLIAMHRLGGLAPQAKPDDE</sequence>
<keyword evidence="3" id="KW-1185">Reference proteome</keyword>
<reference evidence="2" key="1">
    <citation type="submission" date="2023-01" db="EMBL/GenBank/DDBJ databases">
        <title>Whole genome sequence of Paucibacter sp. S2-9 isolated from pond sediment.</title>
        <authorList>
            <person name="Jung J.Y."/>
        </authorList>
    </citation>
    <scope>NUCLEOTIDE SEQUENCE</scope>
    <source>
        <strain evidence="2">S2-9</strain>
    </source>
</reference>
<name>A0AA95SPE5_9BURK</name>
<dbReference type="EMBL" id="CP116346">
    <property type="protein sequence ID" value="WIT13672.1"/>
    <property type="molecule type" value="Genomic_DNA"/>
</dbReference>
<evidence type="ECO:0000313" key="3">
    <source>
        <dbReference type="Proteomes" id="UP001177769"/>
    </source>
</evidence>
<keyword evidence="1" id="KW-0472">Membrane</keyword>
<dbReference type="AlphaFoldDB" id="A0AA95SPE5"/>
<feature type="transmembrane region" description="Helical" evidence="1">
    <location>
        <begin position="144"/>
        <end position="172"/>
    </location>
</feature>
<proteinExistence type="predicted"/>
<protein>
    <submittedName>
        <fullName evidence="2">Uncharacterized protein</fullName>
    </submittedName>
</protein>
<evidence type="ECO:0000313" key="2">
    <source>
        <dbReference type="EMBL" id="WIT13672.1"/>
    </source>
</evidence>
<dbReference type="Proteomes" id="UP001177769">
    <property type="component" value="Chromosome"/>
</dbReference>
<keyword evidence="1" id="KW-1133">Transmembrane helix</keyword>
<organism evidence="2 3">
    <name type="scientific">Paucibacter sediminis</name>
    <dbReference type="NCBI Taxonomy" id="3019553"/>
    <lineage>
        <taxon>Bacteria</taxon>
        <taxon>Pseudomonadati</taxon>
        <taxon>Pseudomonadota</taxon>
        <taxon>Betaproteobacteria</taxon>
        <taxon>Burkholderiales</taxon>
        <taxon>Sphaerotilaceae</taxon>
        <taxon>Roseateles</taxon>
    </lineage>
</organism>
<feature type="transmembrane region" description="Helical" evidence="1">
    <location>
        <begin position="7"/>
        <end position="29"/>
    </location>
</feature>